<reference evidence="1 2" key="1">
    <citation type="submission" date="2015-01" db="EMBL/GenBank/DDBJ databases">
        <title>Evolution of Trichinella species and genotypes.</title>
        <authorList>
            <person name="Korhonen P.K."/>
            <person name="Edoardo P."/>
            <person name="Giuseppe L.R."/>
            <person name="Gasser R.B."/>
        </authorList>
    </citation>
    <scope>NUCLEOTIDE SEQUENCE [LARGE SCALE GENOMIC DNA]</scope>
    <source>
        <strain evidence="1">ISS120</strain>
    </source>
</reference>
<proteinExistence type="predicted"/>
<name>A0A0V0YRU2_TRIBR</name>
<comment type="caution">
    <text evidence="1">The sequence shown here is derived from an EMBL/GenBank/DDBJ whole genome shotgun (WGS) entry which is preliminary data.</text>
</comment>
<dbReference type="AlphaFoldDB" id="A0A0V0YRU2"/>
<dbReference type="EMBL" id="JYDI01007095">
    <property type="protein sequence ID" value="KRY02848.1"/>
    <property type="molecule type" value="Genomic_DNA"/>
</dbReference>
<accession>A0A0V0YRU2</accession>
<protein>
    <submittedName>
        <fullName evidence="1">Uncharacterized protein</fullName>
    </submittedName>
</protein>
<dbReference type="Proteomes" id="UP000054653">
    <property type="component" value="Unassembled WGS sequence"/>
</dbReference>
<organism evidence="1 2">
    <name type="scientific">Trichinella britovi</name>
    <name type="common">Parasitic roundworm</name>
    <dbReference type="NCBI Taxonomy" id="45882"/>
    <lineage>
        <taxon>Eukaryota</taxon>
        <taxon>Metazoa</taxon>
        <taxon>Ecdysozoa</taxon>
        <taxon>Nematoda</taxon>
        <taxon>Enoplea</taxon>
        <taxon>Dorylaimia</taxon>
        <taxon>Trichinellida</taxon>
        <taxon>Trichinellidae</taxon>
        <taxon>Trichinella</taxon>
    </lineage>
</organism>
<sequence length="41" mass="4930">MFYICCFPNLTVLEYLIKFCVEKFIFTLKAVRVGHYMYPGM</sequence>
<evidence type="ECO:0000313" key="1">
    <source>
        <dbReference type="EMBL" id="KRY02848.1"/>
    </source>
</evidence>
<keyword evidence="2" id="KW-1185">Reference proteome</keyword>
<evidence type="ECO:0000313" key="2">
    <source>
        <dbReference type="Proteomes" id="UP000054653"/>
    </source>
</evidence>
<gene>
    <name evidence="1" type="ORF">T03_7183</name>
</gene>